<name>A0A3S5AY63_9PLAT</name>
<comment type="caution">
    <text evidence="3">The sequence shown here is derived from an EMBL/GenBank/DDBJ whole genome shotgun (WGS) entry which is preliminary data.</text>
</comment>
<sequence length="71" mass="7377">MPPAHRHRPRGAGSHALEPDHSLTGSPGSQHRGPNRSVLASSASLTLHLFLGGSGFLLVGVHVCVCIPCCM</sequence>
<keyword evidence="2" id="KW-0812">Transmembrane</keyword>
<dbReference type="EMBL" id="CAAALY010249259">
    <property type="protein sequence ID" value="VEL35189.1"/>
    <property type="molecule type" value="Genomic_DNA"/>
</dbReference>
<protein>
    <submittedName>
        <fullName evidence="3">Uncharacterized protein</fullName>
    </submittedName>
</protein>
<keyword evidence="2" id="KW-0472">Membrane</keyword>
<evidence type="ECO:0000256" key="1">
    <source>
        <dbReference type="SAM" id="MobiDB-lite"/>
    </source>
</evidence>
<keyword evidence="2" id="KW-1133">Transmembrane helix</keyword>
<organism evidence="3 4">
    <name type="scientific">Protopolystoma xenopodis</name>
    <dbReference type="NCBI Taxonomy" id="117903"/>
    <lineage>
        <taxon>Eukaryota</taxon>
        <taxon>Metazoa</taxon>
        <taxon>Spiralia</taxon>
        <taxon>Lophotrochozoa</taxon>
        <taxon>Platyhelminthes</taxon>
        <taxon>Monogenea</taxon>
        <taxon>Polyopisthocotylea</taxon>
        <taxon>Polystomatidea</taxon>
        <taxon>Polystomatidae</taxon>
        <taxon>Protopolystoma</taxon>
    </lineage>
</organism>
<evidence type="ECO:0000256" key="2">
    <source>
        <dbReference type="SAM" id="Phobius"/>
    </source>
</evidence>
<evidence type="ECO:0000313" key="4">
    <source>
        <dbReference type="Proteomes" id="UP000784294"/>
    </source>
</evidence>
<feature type="compositionally biased region" description="Basic residues" evidence="1">
    <location>
        <begin position="1"/>
        <end position="10"/>
    </location>
</feature>
<accession>A0A3S5AY63</accession>
<evidence type="ECO:0000313" key="3">
    <source>
        <dbReference type="EMBL" id="VEL35189.1"/>
    </source>
</evidence>
<feature type="region of interest" description="Disordered" evidence="1">
    <location>
        <begin position="1"/>
        <end position="37"/>
    </location>
</feature>
<keyword evidence="4" id="KW-1185">Reference proteome</keyword>
<dbReference type="AlphaFoldDB" id="A0A3S5AY63"/>
<dbReference type="Proteomes" id="UP000784294">
    <property type="component" value="Unassembled WGS sequence"/>
</dbReference>
<gene>
    <name evidence="3" type="ORF">PXEA_LOCUS28629</name>
</gene>
<proteinExistence type="predicted"/>
<reference evidence="3" key="1">
    <citation type="submission" date="2018-11" db="EMBL/GenBank/DDBJ databases">
        <authorList>
            <consortium name="Pathogen Informatics"/>
        </authorList>
    </citation>
    <scope>NUCLEOTIDE SEQUENCE</scope>
</reference>
<feature type="transmembrane region" description="Helical" evidence="2">
    <location>
        <begin position="47"/>
        <end position="70"/>
    </location>
</feature>